<keyword evidence="1" id="KW-0472">Membrane</keyword>
<keyword evidence="3" id="KW-1185">Reference proteome</keyword>
<gene>
    <name evidence="2" type="ORF">C7377_0610</name>
</gene>
<dbReference type="Proteomes" id="UP000251835">
    <property type="component" value="Unassembled WGS sequence"/>
</dbReference>
<proteinExistence type="predicted"/>
<evidence type="ECO:0000256" key="1">
    <source>
        <dbReference type="SAM" id="Phobius"/>
    </source>
</evidence>
<evidence type="ECO:0000313" key="3">
    <source>
        <dbReference type="Proteomes" id="UP000251835"/>
    </source>
</evidence>
<accession>A0A7L4UR97</accession>
<organism evidence="2 3">
    <name type="scientific">Balneicella halophila</name>
    <dbReference type="NCBI Taxonomy" id="1537566"/>
    <lineage>
        <taxon>Bacteria</taxon>
        <taxon>Pseudomonadati</taxon>
        <taxon>Bacteroidota</taxon>
        <taxon>Bacteroidia</taxon>
        <taxon>Bacteroidales</taxon>
        <taxon>Balneicellaceae</taxon>
        <taxon>Balneicella</taxon>
    </lineage>
</organism>
<protein>
    <recommendedName>
        <fullName evidence="4">DUF748 domain-containing protein</fullName>
    </recommendedName>
</protein>
<dbReference type="EMBL" id="QENZ01000003">
    <property type="protein sequence ID" value="PVX52298.1"/>
    <property type="molecule type" value="Genomic_DNA"/>
</dbReference>
<comment type="caution">
    <text evidence="2">The sequence shown here is derived from an EMBL/GenBank/DDBJ whole genome shotgun (WGS) entry which is preliminary data.</text>
</comment>
<dbReference type="AlphaFoldDB" id="A0A7L4UR97"/>
<evidence type="ECO:0000313" key="2">
    <source>
        <dbReference type="EMBL" id="PVX52298.1"/>
    </source>
</evidence>
<keyword evidence="1" id="KW-0812">Transmembrane</keyword>
<reference evidence="2 3" key="1">
    <citation type="submission" date="2018-05" db="EMBL/GenBank/DDBJ databases">
        <title>Genomic Encyclopedia of Type Strains, Phase IV (KMG-IV): sequencing the most valuable type-strain genomes for metagenomic binning, comparative biology and taxonomic classification.</title>
        <authorList>
            <person name="Goeker M."/>
        </authorList>
    </citation>
    <scope>NUCLEOTIDE SEQUENCE [LARGE SCALE GENOMIC DNA]</scope>
    <source>
        <strain evidence="2 3">DSM 28579</strain>
    </source>
</reference>
<sequence length="504" mass="58066">MKKYKWWIVAGIVLVLLSGAGFYVANLAENKIKTELDKAQVGYSDIHVRLFPSNVEIKEVKYQKEQKTGFAKSLKVSGVSYWDYLINKNINIDKIIVSEPTWEQKSSDNESNEKNNTPDSLPQITVKKFQIEEANVLMTNGQDTVLNLNNGNLNLQDISLNNNTMKRKIPLEWEEASFTFEKLFSHIDKIHSLSIESFAFDTTNFTIQNLEINPRYSRAGYVYHIPHEKDLATLKISEISGKEFHLKNRKDTLAFNLNMLDVKKPNLNLYRDKTVKDDPTHKNLYSKMLRIAPILIRVDSIIINNGYVSYEEKHKEEQGAGKVTFANFEANIGKLYNHDPSGEIPDTKINMKALVFDESPVDVDWTFNIGSPQDYFNIQGNGHNFNATSINNFLTPAFLIETEGIVDKFYFNYSGNYEKAAGDFQIYYDNFKVNLLNKDRKEKKILSWIGNLFVKNKPKSDGNGETHVEDVKRDDTKSFWNYFWNCIQESLVQSLTVKSDDKKD</sequence>
<dbReference type="OrthoDB" id="1412480at2"/>
<name>A0A7L4UR97_BALHA</name>
<keyword evidence="1" id="KW-1133">Transmembrane helix</keyword>
<evidence type="ECO:0008006" key="4">
    <source>
        <dbReference type="Google" id="ProtNLM"/>
    </source>
</evidence>
<feature type="transmembrane region" description="Helical" evidence="1">
    <location>
        <begin position="6"/>
        <end position="28"/>
    </location>
</feature>
<dbReference type="RefSeq" id="WP_116495840.1">
    <property type="nucleotide sequence ID" value="NZ_QENZ01000003.1"/>
</dbReference>